<feature type="transmembrane region" description="Helical" evidence="1">
    <location>
        <begin position="370"/>
        <end position="388"/>
    </location>
</feature>
<name>A0AAW4VHY5_9FIRM</name>
<keyword evidence="1" id="KW-1133">Transmembrane helix</keyword>
<evidence type="ECO:0000313" key="3">
    <source>
        <dbReference type="Proteomes" id="UP001197827"/>
    </source>
</evidence>
<dbReference type="RefSeq" id="WP_227408401.1">
    <property type="nucleotide sequence ID" value="NZ_JAJDKQ010000005.1"/>
</dbReference>
<gene>
    <name evidence="2" type="ORF">LJD74_04390</name>
</gene>
<feature type="transmembrane region" description="Helical" evidence="1">
    <location>
        <begin position="195"/>
        <end position="210"/>
    </location>
</feature>
<evidence type="ECO:0000256" key="1">
    <source>
        <dbReference type="SAM" id="Phobius"/>
    </source>
</evidence>
<dbReference type="EMBL" id="JAJDKQ010000005">
    <property type="protein sequence ID" value="MCB8561253.1"/>
    <property type="molecule type" value="Genomic_DNA"/>
</dbReference>
<feature type="transmembrane region" description="Helical" evidence="1">
    <location>
        <begin position="141"/>
        <end position="159"/>
    </location>
</feature>
<feature type="transmembrane region" description="Helical" evidence="1">
    <location>
        <begin position="93"/>
        <end position="114"/>
    </location>
</feature>
<reference evidence="2" key="1">
    <citation type="submission" date="2021-10" db="EMBL/GenBank/DDBJ databases">
        <title>Collection of gut derived symbiotic bacterial strains cultured from healthy donors.</title>
        <authorList>
            <person name="Lin H."/>
            <person name="Littmann E."/>
            <person name="Kohout C."/>
            <person name="Pamer E.G."/>
        </authorList>
    </citation>
    <scope>NUCLEOTIDE SEQUENCE</scope>
    <source>
        <strain evidence="2">DFI.5.2</strain>
    </source>
</reference>
<feature type="transmembrane region" description="Helical" evidence="1">
    <location>
        <begin position="339"/>
        <end position="358"/>
    </location>
</feature>
<feature type="transmembrane region" description="Helical" evidence="1">
    <location>
        <begin position="61"/>
        <end position="81"/>
    </location>
</feature>
<dbReference type="Proteomes" id="UP001197827">
    <property type="component" value="Unassembled WGS sequence"/>
</dbReference>
<evidence type="ECO:0000313" key="2">
    <source>
        <dbReference type="EMBL" id="MCB8561253.1"/>
    </source>
</evidence>
<keyword evidence="1" id="KW-0472">Membrane</keyword>
<sequence>MIILYLIFFLLIISNEVIKIINLNEIKCINLIRIVYSFCYGLLPCVIYINKSYMYNLDGNSFLFFLFSIIGYLFLNIGYLCKSSKKIKIKKGHSIFMTANVCLIIVAIMILIWTKPYGGVIKALAYANSIRMGISRVNNPYSFLLRFFSLSLFCSYLYFLELLKKEKTYRYSKLILFLFSVIISIYTMLINDSRIMIGFFLMTLMLINIFEKKKEGVPLKKILCRFIVYSFFILLIVMNADYIYKIIKGVTFEVDSSSFIDTVSNEFTFIIEASKNSMNYIFNFNKLRIVDDICSAPFAVLPSSIIENPFVSVWDFNSSITGGYGQSPTDIISTSLYELSFIGPIIVPFFYGMFIKVIDNISRNKNEINYQDIIFIILVVYSAKFIIYFEYYNAIANLFFLFIGHIIFKLINSKKIKIY</sequence>
<organism evidence="2 3">
    <name type="scientific">Faecalibacillus intestinalis</name>
    <dbReference type="NCBI Taxonomy" id="1982626"/>
    <lineage>
        <taxon>Bacteria</taxon>
        <taxon>Bacillati</taxon>
        <taxon>Bacillota</taxon>
        <taxon>Erysipelotrichia</taxon>
        <taxon>Erysipelotrichales</taxon>
        <taxon>Coprobacillaceae</taxon>
        <taxon>Faecalibacillus</taxon>
    </lineage>
</organism>
<feature type="transmembrane region" description="Helical" evidence="1">
    <location>
        <begin position="171"/>
        <end position="189"/>
    </location>
</feature>
<dbReference type="AlphaFoldDB" id="A0AAW4VHY5"/>
<accession>A0AAW4VHY5</accession>
<proteinExistence type="predicted"/>
<keyword evidence="1" id="KW-0812">Transmembrane</keyword>
<feature type="transmembrane region" description="Helical" evidence="1">
    <location>
        <begin position="222"/>
        <end position="244"/>
    </location>
</feature>
<feature type="transmembrane region" description="Helical" evidence="1">
    <location>
        <begin position="6"/>
        <end position="24"/>
    </location>
</feature>
<protein>
    <submittedName>
        <fullName evidence="2">Oligosaccharide repeat unit polymerase</fullName>
    </submittedName>
</protein>
<feature type="transmembrane region" description="Helical" evidence="1">
    <location>
        <begin position="394"/>
        <end position="411"/>
    </location>
</feature>
<feature type="transmembrane region" description="Helical" evidence="1">
    <location>
        <begin position="31"/>
        <end position="49"/>
    </location>
</feature>
<comment type="caution">
    <text evidence="2">The sequence shown here is derived from an EMBL/GenBank/DDBJ whole genome shotgun (WGS) entry which is preliminary data.</text>
</comment>